<comment type="caution">
    <text evidence="14">The sequence shown here is derived from an EMBL/GenBank/DDBJ whole genome shotgun (WGS) entry which is preliminary data.</text>
</comment>
<dbReference type="AlphaFoldDB" id="A0A9N9A616"/>
<evidence type="ECO:0000256" key="4">
    <source>
        <dbReference type="ARBA" id="ARBA00022617"/>
    </source>
</evidence>
<dbReference type="CDD" id="cd00923">
    <property type="entry name" value="Cyt_c_Oxidase_Va"/>
    <property type="match status" value="1"/>
</dbReference>
<evidence type="ECO:0000256" key="9">
    <source>
        <dbReference type="ARBA" id="ARBA00023128"/>
    </source>
</evidence>
<dbReference type="Pfam" id="PF02284">
    <property type="entry name" value="COX5A"/>
    <property type="match status" value="1"/>
</dbReference>
<sequence length="150" mass="17223">MNRLQLLTRAIIAKPLSVNTLVAVRYPPSFGRLLTINGIRSYSSGHEDESFEAFTERYVKLFEGVDDLFELQRNLNNCFAYDLVPAPSVIEAALKAARRVNDFPTAVRIFEGLKEKVENKNQYNQYLEELKPVRDELGVLTKEELGLEWK</sequence>
<evidence type="ECO:0000256" key="5">
    <source>
        <dbReference type="ARBA" id="ARBA00022723"/>
    </source>
</evidence>
<dbReference type="Proteomes" id="UP000789508">
    <property type="component" value="Unassembled WGS sequence"/>
</dbReference>
<organism evidence="14 15">
    <name type="scientific">Ambispora leptoticha</name>
    <dbReference type="NCBI Taxonomy" id="144679"/>
    <lineage>
        <taxon>Eukaryota</taxon>
        <taxon>Fungi</taxon>
        <taxon>Fungi incertae sedis</taxon>
        <taxon>Mucoromycota</taxon>
        <taxon>Glomeromycotina</taxon>
        <taxon>Glomeromycetes</taxon>
        <taxon>Archaeosporales</taxon>
        <taxon>Ambisporaceae</taxon>
        <taxon>Ambispora</taxon>
    </lineage>
</organism>
<dbReference type="GO" id="GO:0005743">
    <property type="term" value="C:mitochondrial inner membrane"/>
    <property type="evidence" value="ECO:0007669"/>
    <property type="project" value="UniProtKB-SubCell"/>
</dbReference>
<evidence type="ECO:0000313" key="15">
    <source>
        <dbReference type="Proteomes" id="UP000789508"/>
    </source>
</evidence>
<evidence type="ECO:0000256" key="11">
    <source>
        <dbReference type="ARBA" id="ARBA00070174"/>
    </source>
</evidence>
<dbReference type="SUPFAM" id="SSF48479">
    <property type="entry name" value="Cytochrome c oxidase subunit E"/>
    <property type="match status" value="1"/>
</dbReference>
<dbReference type="PANTHER" id="PTHR14200">
    <property type="entry name" value="CYTOCHROME C OXIDASE POLYPEPTIDE"/>
    <property type="match status" value="1"/>
</dbReference>
<dbReference type="Gene3D" id="1.25.40.40">
    <property type="entry name" value="Cytochrome c oxidase, subunit Va/VI"/>
    <property type="match status" value="1"/>
</dbReference>
<comment type="subunit">
    <text evidence="13">Component of the cytochrome c oxidase (complex IV, CIV), a multisubunit enzyme composed of a catalytic core of 3 subunits and several supernumerary subunits.</text>
</comment>
<dbReference type="InterPro" id="IPR036545">
    <property type="entry name" value="Cyt_c_oxidase_su5A/6_sf"/>
</dbReference>
<dbReference type="OrthoDB" id="5778907at2759"/>
<evidence type="ECO:0000256" key="1">
    <source>
        <dbReference type="ARBA" id="ARBA00004443"/>
    </source>
</evidence>
<dbReference type="InterPro" id="IPR003204">
    <property type="entry name" value="Cyt_c_oxidase_su5A/6"/>
</dbReference>
<comment type="function">
    <text evidence="13">Component of the cytochrome c oxidase, the last enzyme in the mitochondrial electron transport chain which drives oxidative phosphorylation. The respiratory chain contains 3 multisubunit complexes succinate dehydrogenase (complex II, CII), ubiquinol-cytochrome c oxidoreductase (cytochrome b-c1 complex, complex III, CIII) and cytochrome c oxidase (complex IV, CIV), that cooperate to transfer electrons derived from NADH and succinate to molecular oxygen, creating an electrochemical gradient over the inner membrane that drives transmembrane transport and the ATP synthase. Cytochrome c oxidase is the component of the respiratory chain that catalyzes the reduction of oxygen to water. Electrons originating from reduced cytochrome c in the intermembrane space (IMS) are transferred via the dinuclear copper A center (CU(A)) of subunit 2 and heme A of subunit 1 to the active site in subunit 1, a binuclear center (BNC) formed by heme A3 and copper B (CU(B)). The BNC reduces molecular oxygen to 2 water molecules using 4 electrons from cytochrome c in the IMS and 4 protons from the mitochondrial matrix.</text>
</comment>
<evidence type="ECO:0000256" key="2">
    <source>
        <dbReference type="ARBA" id="ARBA00004673"/>
    </source>
</evidence>
<gene>
    <name evidence="14" type="ORF">ALEPTO_LOCUS4371</name>
</gene>
<evidence type="ECO:0000256" key="3">
    <source>
        <dbReference type="ARBA" id="ARBA00007972"/>
    </source>
</evidence>
<evidence type="ECO:0000256" key="12">
    <source>
        <dbReference type="ARBA" id="ARBA00082700"/>
    </source>
</evidence>
<keyword evidence="7 13" id="KW-0809">Transit peptide</keyword>
<keyword evidence="9 13" id="KW-0496">Mitochondrion</keyword>
<keyword evidence="15" id="KW-1185">Reference proteome</keyword>
<comment type="pathway">
    <text evidence="2 13">Energy metabolism; oxidative phosphorylation.</text>
</comment>
<dbReference type="FunFam" id="1.25.40.40:FF:000001">
    <property type="entry name" value="Cytochrome c oxidase subunit VI"/>
    <property type="match status" value="1"/>
</dbReference>
<name>A0A9N9A616_9GLOM</name>
<keyword evidence="5 13" id="KW-0479">Metal-binding</keyword>
<dbReference type="GO" id="GO:0006123">
    <property type="term" value="P:mitochondrial electron transport, cytochrome c to oxygen"/>
    <property type="evidence" value="ECO:0007669"/>
    <property type="project" value="UniProtKB-UniRule"/>
</dbReference>
<dbReference type="GO" id="GO:0046872">
    <property type="term" value="F:metal ion binding"/>
    <property type="evidence" value="ECO:0007669"/>
    <property type="project" value="UniProtKB-UniRule"/>
</dbReference>
<evidence type="ECO:0000256" key="13">
    <source>
        <dbReference type="RuleBase" id="RU368103"/>
    </source>
</evidence>
<dbReference type="PANTHER" id="PTHR14200:SF11">
    <property type="entry name" value="CYTOCHROME C OXIDASE SUBUNIT 5A, MITOCHONDRIAL"/>
    <property type="match status" value="1"/>
</dbReference>
<accession>A0A9N9A616</accession>
<keyword evidence="4 13" id="KW-0349">Heme</keyword>
<dbReference type="GO" id="GO:0045277">
    <property type="term" value="C:respiratory chain complex IV"/>
    <property type="evidence" value="ECO:0007669"/>
    <property type="project" value="UniProtKB-UniRule"/>
</dbReference>
<evidence type="ECO:0000256" key="6">
    <source>
        <dbReference type="ARBA" id="ARBA00022792"/>
    </source>
</evidence>
<proteinExistence type="inferred from homology"/>
<evidence type="ECO:0000256" key="10">
    <source>
        <dbReference type="ARBA" id="ARBA00023136"/>
    </source>
</evidence>
<reference evidence="14" key="1">
    <citation type="submission" date="2021-06" db="EMBL/GenBank/DDBJ databases">
        <authorList>
            <person name="Kallberg Y."/>
            <person name="Tangrot J."/>
            <person name="Rosling A."/>
        </authorList>
    </citation>
    <scope>NUCLEOTIDE SEQUENCE</scope>
    <source>
        <strain evidence="14">FL130A</strain>
    </source>
</reference>
<keyword evidence="8 13" id="KW-0408">Iron</keyword>
<keyword evidence="6 13" id="KW-0999">Mitochondrion inner membrane</keyword>
<protein>
    <recommendedName>
        <fullName evidence="11 13">Cytochrome c oxidase subunit 6, mitochondrial</fullName>
    </recommendedName>
    <alternativeName>
        <fullName evidence="12 13">Cytochrome c oxidase polypeptide VI</fullName>
    </alternativeName>
</protein>
<comment type="similarity">
    <text evidence="3 13">Belongs to the cytochrome c oxidase subunit 5A family.</text>
</comment>
<comment type="subcellular location">
    <subcellularLocation>
        <location evidence="1 13">Mitochondrion inner membrane</location>
        <topology evidence="1 13">Peripheral membrane protein</topology>
        <orientation evidence="1 13">Matrix side</orientation>
    </subcellularLocation>
</comment>
<dbReference type="EMBL" id="CAJVPS010000995">
    <property type="protein sequence ID" value="CAG8519122.1"/>
    <property type="molecule type" value="Genomic_DNA"/>
</dbReference>
<evidence type="ECO:0000256" key="8">
    <source>
        <dbReference type="ARBA" id="ARBA00023004"/>
    </source>
</evidence>
<keyword evidence="10 13" id="KW-0472">Membrane</keyword>
<evidence type="ECO:0000256" key="7">
    <source>
        <dbReference type="ARBA" id="ARBA00022946"/>
    </source>
</evidence>
<evidence type="ECO:0000313" key="14">
    <source>
        <dbReference type="EMBL" id="CAG8519122.1"/>
    </source>
</evidence>